<gene>
    <name evidence="14" type="ORF">J2T15_004407</name>
</gene>
<keyword evidence="3 11" id="KW-0645">Protease</keyword>
<evidence type="ECO:0000259" key="13">
    <source>
        <dbReference type="Pfam" id="PF01435"/>
    </source>
</evidence>
<evidence type="ECO:0000256" key="2">
    <source>
        <dbReference type="ARBA" id="ARBA00022475"/>
    </source>
</evidence>
<dbReference type="Gene3D" id="3.30.2010.10">
    <property type="entry name" value="Metalloproteases ('zincins'), catalytic domain"/>
    <property type="match status" value="1"/>
</dbReference>
<proteinExistence type="inferred from homology"/>
<evidence type="ECO:0000256" key="1">
    <source>
        <dbReference type="ARBA" id="ARBA00004651"/>
    </source>
</evidence>
<evidence type="ECO:0000256" key="7">
    <source>
        <dbReference type="ARBA" id="ARBA00022833"/>
    </source>
</evidence>
<keyword evidence="8 12" id="KW-1133">Transmembrane helix</keyword>
<keyword evidence="10 12" id="KW-0472">Membrane</keyword>
<evidence type="ECO:0000256" key="9">
    <source>
        <dbReference type="ARBA" id="ARBA00023049"/>
    </source>
</evidence>
<dbReference type="InterPro" id="IPR001915">
    <property type="entry name" value="Peptidase_M48"/>
</dbReference>
<evidence type="ECO:0000256" key="10">
    <source>
        <dbReference type="ARBA" id="ARBA00023136"/>
    </source>
</evidence>
<feature type="transmembrane region" description="Helical" evidence="12">
    <location>
        <begin position="43"/>
        <end position="65"/>
    </location>
</feature>
<evidence type="ECO:0000256" key="6">
    <source>
        <dbReference type="ARBA" id="ARBA00022801"/>
    </source>
</evidence>
<dbReference type="EMBL" id="JAUSSU010000009">
    <property type="protein sequence ID" value="MDQ0114950.1"/>
    <property type="molecule type" value="Genomic_DNA"/>
</dbReference>
<dbReference type="InterPro" id="IPR050083">
    <property type="entry name" value="HtpX_protease"/>
</dbReference>
<evidence type="ECO:0000313" key="14">
    <source>
        <dbReference type="EMBL" id="MDQ0114950.1"/>
    </source>
</evidence>
<dbReference type="PANTHER" id="PTHR43221:SF1">
    <property type="entry name" value="PROTEASE HTPX"/>
    <property type="match status" value="1"/>
</dbReference>
<dbReference type="Proteomes" id="UP001229346">
    <property type="component" value="Unassembled WGS sequence"/>
</dbReference>
<evidence type="ECO:0000256" key="11">
    <source>
        <dbReference type="RuleBase" id="RU003983"/>
    </source>
</evidence>
<evidence type="ECO:0000256" key="4">
    <source>
        <dbReference type="ARBA" id="ARBA00022692"/>
    </source>
</evidence>
<evidence type="ECO:0000256" key="12">
    <source>
        <dbReference type="SAM" id="Phobius"/>
    </source>
</evidence>
<feature type="transmembrane region" description="Helical" evidence="12">
    <location>
        <begin position="229"/>
        <end position="251"/>
    </location>
</feature>
<comment type="caution">
    <text evidence="14">The sequence shown here is derived from an EMBL/GenBank/DDBJ whole genome shotgun (WGS) entry which is preliminary data.</text>
</comment>
<comment type="cofactor">
    <cofactor evidence="11">
        <name>Zn(2+)</name>
        <dbReference type="ChEBI" id="CHEBI:29105"/>
    </cofactor>
    <text evidence="11">Binds 1 zinc ion per subunit.</text>
</comment>
<comment type="similarity">
    <text evidence="11">Belongs to the peptidase M48 family.</text>
</comment>
<feature type="transmembrane region" description="Helical" evidence="12">
    <location>
        <begin position="6"/>
        <end position="31"/>
    </location>
</feature>
<keyword evidence="9 11" id="KW-0482">Metalloprotease</keyword>
<evidence type="ECO:0000256" key="8">
    <source>
        <dbReference type="ARBA" id="ARBA00022989"/>
    </source>
</evidence>
<feature type="domain" description="Peptidase M48" evidence="13">
    <location>
        <begin position="140"/>
        <end position="324"/>
    </location>
</feature>
<name>A0ABT9U5N1_PAEHA</name>
<keyword evidence="6 11" id="KW-0378">Hydrolase</keyword>
<keyword evidence="15" id="KW-1185">Reference proteome</keyword>
<keyword evidence="7 11" id="KW-0862">Zinc</keyword>
<organism evidence="14 15">
    <name type="scientific">Paenibacillus harenae</name>
    <dbReference type="NCBI Taxonomy" id="306543"/>
    <lineage>
        <taxon>Bacteria</taxon>
        <taxon>Bacillati</taxon>
        <taxon>Bacillota</taxon>
        <taxon>Bacilli</taxon>
        <taxon>Bacillales</taxon>
        <taxon>Paenibacillaceae</taxon>
        <taxon>Paenibacillus</taxon>
    </lineage>
</organism>
<dbReference type="GO" id="GO:0006508">
    <property type="term" value="P:proteolysis"/>
    <property type="evidence" value="ECO:0007669"/>
    <property type="project" value="UniProtKB-KW"/>
</dbReference>
<keyword evidence="5" id="KW-0479">Metal-binding</keyword>
<dbReference type="PANTHER" id="PTHR43221">
    <property type="entry name" value="PROTEASE HTPX"/>
    <property type="match status" value="1"/>
</dbReference>
<reference evidence="14 15" key="1">
    <citation type="submission" date="2023-07" db="EMBL/GenBank/DDBJ databases">
        <title>Sorghum-associated microbial communities from plants grown in Nebraska, USA.</title>
        <authorList>
            <person name="Schachtman D."/>
        </authorList>
    </citation>
    <scope>NUCLEOTIDE SEQUENCE [LARGE SCALE GENOMIC DNA]</scope>
    <source>
        <strain evidence="14 15">CC482</strain>
    </source>
</reference>
<evidence type="ECO:0000313" key="15">
    <source>
        <dbReference type="Proteomes" id="UP001229346"/>
    </source>
</evidence>
<feature type="transmembrane region" description="Helical" evidence="12">
    <location>
        <begin position="195"/>
        <end position="217"/>
    </location>
</feature>
<dbReference type="GO" id="GO:0008233">
    <property type="term" value="F:peptidase activity"/>
    <property type="evidence" value="ECO:0007669"/>
    <property type="project" value="UniProtKB-KW"/>
</dbReference>
<comment type="subcellular location">
    <subcellularLocation>
        <location evidence="1">Cell membrane</location>
        <topology evidence="1">Multi-pass membrane protein</topology>
    </subcellularLocation>
</comment>
<accession>A0ABT9U5N1</accession>
<keyword evidence="4 12" id="KW-0812">Transmembrane</keyword>
<sequence length="355" mass="41293">MFIISMFCFLLITTANLILCAFSVHVLFLSIKKKAEESKVPQALIGVIFSIAPTVILPFIISSSINKDSTFMIILTVVSSFFVGISWTKKWWVFIESLENDLENSTLTEYEEYDFPYTPLRSYLYNLCNRAGLTNVDLFLSSQESINGFARANHIKSNSITLTKGCLELPCSEIAAIVGHEIVHIKYKDNTYMAVMWRIVGGLFLSTLLIAYITLIQLVNNFWPITGEIISILTLPIVIIYGCSMFVFLTIDNRRYWYQIQEIRADRLACELPDIEHSAMLAFLRNEVVREEEWFKKLYWYKKIYYRYYELLEHPSAKHRFKLINNYKKWSLVDYGAHMVQVTKWFLSGKGWNGL</sequence>
<evidence type="ECO:0000256" key="5">
    <source>
        <dbReference type="ARBA" id="ARBA00022723"/>
    </source>
</evidence>
<keyword evidence="2" id="KW-1003">Cell membrane</keyword>
<evidence type="ECO:0000256" key="3">
    <source>
        <dbReference type="ARBA" id="ARBA00022670"/>
    </source>
</evidence>
<dbReference type="Pfam" id="PF01435">
    <property type="entry name" value="Peptidase_M48"/>
    <property type="match status" value="1"/>
</dbReference>
<protein>
    <submittedName>
        <fullName evidence="14">Zn-dependent protease with chaperone function</fullName>
    </submittedName>
</protein>